<evidence type="ECO:0000313" key="4">
    <source>
        <dbReference type="Proteomes" id="UP000289738"/>
    </source>
</evidence>
<evidence type="ECO:0000256" key="1">
    <source>
        <dbReference type="SAM" id="MobiDB-lite"/>
    </source>
</evidence>
<keyword evidence="4" id="KW-1185">Reference proteome</keyword>
<name>A0A445EPT4_ARAHY</name>
<organism evidence="3 4">
    <name type="scientific">Arachis hypogaea</name>
    <name type="common">Peanut</name>
    <dbReference type="NCBI Taxonomy" id="3818"/>
    <lineage>
        <taxon>Eukaryota</taxon>
        <taxon>Viridiplantae</taxon>
        <taxon>Streptophyta</taxon>
        <taxon>Embryophyta</taxon>
        <taxon>Tracheophyta</taxon>
        <taxon>Spermatophyta</taxon>
        <taxon>Magnoliopsida</taxon>
        <taxon>eudicotyledons</taxon>
        <taxon>Gunneridae</taxon>
        <taxon>Pentapetalae</taxon>
        <taxon>rosids</taxon>
        <taxon>fabids</taxon>
        <taxon>Fabales</taxon>
        <taxon>Fabaceae</taxon>
        <taxon>Papilionoideae</taxon>
        <taxon>50 kb inversion clade</taxon>
        <taxon>dalbergioids sensu lato</taxon>
        <taxon>Dalbergieae</taxon>
        <taxon>Pterocarpus clade</taxon>
        <taxon>Arachis</taxon>
    </lineage>
</organism>
<protein>
    <recommendedName>
        <fullName evidence="2">Putative plant transposon protein domain-containing protein</fullName>
    </recommendedName>
</protein>
<gene>
    <name evidence="3" type="ORF">Ahy_A01g001962</name>
</gene>
<dbReference type="EMBL" id="SDMP01000001">
    <property type="protein sequence ID" value="RYR77474.1"/>
    <property type="molecule type" value="Genomic_DNA"/>
</dbReference>
<comment type="caution">
    <text evidence="3">The sequence shown here is derived from an EMBL/GenBank/DDBJ whole genome shotgun (WGS) entry which is preliminary data.</text>
</comment>
<feature type="domain" description="Putative plant transposon protein" evidence="2">
    <location>
        <begin position="67"/>
        <end position="137"/>
    </location>
</feature>
<accession>A0A445EPT4</accession>
<feature type="region of interest" description="Disordered" evidence="1">
    <location>
        <begin position="1"/>
        <end position="20"/>
    </location>
</feature>
<evidence type="ECO:0000313" key="3">
    <source>
        <dbReference type="EMBL" id="RYR77474.1"/>
    </source>
</evidence>
<evidence type="ECO:0000259" key="2">
    <source>
        <dbReference type="Pfam" id="PF20167"/>
    </source>
</evidence>
<reference evidence="3 4" key="1">
    <citation type="submission" date="2019-01" db="EMBL/GenBank/DDBJ databases">
        <title>Sequencing of cultivated peanut Arachis hypogaea provides insights into genome evolution and oil improvement.</title>
        <authorList>
            <person name="Chen X."/>
        </authorList>
    </citation>
    <scope>NUCLEOTIDE SEQUENCE [LARGE SCALE GENOMIC DNA]</scope>
    <source>
        <strain evidence="4">cv. Fuhuasheng</strain>
        <tissue evidence="3">Leaves</tissue>
    </source>
</reference>
<dbReference type="Pfam" id="PF20167">
    <property type="entry name" value="Transposase_32"/>
    <property type="match status" value="1"/>
</dbReference>
<dbReference type="InterPro" id="IPR046796">
    <property type="entry name" value="Transposase_32_dom"/>
</dbReference>
<sequence length="170" mass="20371">MASSSRAWKGKDKQPVQEQATFDQRRFKPKHNERTIFGWMISQDIVPEVPFKLRKEEYPEIQKVIRKSKWELLCDQPQIVSMVLIHEFYANVIREFDDEEPYMSFVRGVAVDFSQDTINRVLKTKPKRFKQPSYEEKVEHDTRCEDCPLGSLSPRKYWNMFLQPNWRGIL</sequence>
<dbReference type="AlphaFoldDB" id="A0A445EPT4"/>
<dbReference type="Proteomes" id="UP000289738">
    <property type="component" value="Chromosome A01"/>
</dbReference>
<proteinExistence type="predicted"/>